<comment type="caution">
    <text evidence="4">The sequence shown here is derived from an EMBL/GenBank/DDBJ whole genome shotgun (WGS) entry which is preliminary data.</text>
</comment>
<sequence length="300" mass="34157">MEENYKLSKWLNDEMSAEELSEFQADKDFAIFEKIKKYSSELETPAFDEQKMLSKIVTSPKKEVKIIPLFKNWMVRVAAILLIGMGLLFTFRNVASSTEFADYGVQNTFSLPDNSEVVLNSGSEIQYKKWNWDNNRSLNLEGEAFFKVAKGKKFEVNTTVGKVTVLGTQFNVKQRGNYFDVSCYEGKVKVNFGNNEFILTKGMSVAVRDGKTIPIPTKNNLKPEWLEQEMVFHQESLPSIVAEFERHFNIELELNATGNGQLFTGTIPAKNSDTALQILCTTYHLKPTKVTKTKIILEND</sequence>
<dbReference type="PIRSF" id="PIRSF018266">
    <property type="entry name" value="FecR"/>
    <property type="match status" value="1"/>
</dbReference>
<accession>A0A4R6Q547</accession>
<feature type="domain" description="FecR protein" evidence="2">
    <location>
        <begin position="105"/>
        <end position="189"/>
    </location>
</feature>
<dbReference type="InterPro" id="IPR006860">
    <property type="entry name" value="FecR"/>
</dbReference>
<dbReference type="Gene3D" id="2.60.120.1440">
    <property type="match status" value="1"/>
</dbReference>
<dbReference type="Gene3D" id="3.55.50.30">
    <property type="match status" value="1"/>
</dbReference>
<dbReference type="Pfam" id="PF16344">
    <property type="entry name" value="FecR_C"/>
    <property type="match status" value="1"/>
</dbReference>
<dbReference type="AlphaFoldDB" id="A0A4R6Q547"/>
<reference evidence="4 5" key="1">
    <citation type="submission" date="2019-03" db="EMBL/GenBank/DDBJ databases">
        <title>Genomic Encyclopedia of Archaeal and Bacterial Type Strains, Phase II (KMG-II): from individual species to whole genera.</title>
        <authorList>
            <person name="Goeker M."/>
        </authorList>
    </citation>
    <scope>NUCLEOTIDE SEQUENCE [LARGE SCALE GENOMIC DNA]</scope>
    <source>
        <strain evidence="4 5">DSM 25687</strain>
    </source>
</reference>
<gene>
    <name evidence="4" type="ORF">BC748_2881</name>
</gene>
<dbReference type="OrthoDB" id="1097347at2"/>
<organism evidence="4 5">
    <name type="scientific">Flavobacterium dankookense</name>
    <dbReference type="NCBI Taxonomy" id="706186"/>
    <lineage>
        <taxon>Bacteria</taxon>
        <taxon>Pseudomonadati</taxon>
        <taxon>Bacteroidota</taxon>
        <taxon>Flavobacteriia</taxon>
        <taxon>Flavobacteriales</taxon>
        <taxon>Flavobacteriaceae</taxon>
        <taxon>Flavobacterium</taxon>
    </lineage>
</organism>
<dbReference type="InterPro" id="IPR012373">
    <property type="entry name" value="Ferrdict_sens_TM"/>
</dbReference>
<keyword evidence="1" id="KW-1133">Transmembrane helix</keyword>
<dbReference type="PANTHER" id="PTHR30273">
    <property type="entry name" value="PERIPLASMIC SIGNAL SENSOR AND SIGMA FACTOR ACTIVATOR FECR-RELATED"/>
    <property type="match status" value="1"/>
</dbReference>
<keyword evidence="5" id="KW-1185">Reference proteome</keyword>
<dbReference type="PANTHER" id="PTHR30273:SF2">
    <property type="entry name" value="PROTEIN FECR"/>
    <property type="match status" value="1"/>
</dbReference>
<evidence type="ECO:0000313" key="4">
    <source>
        <dbReference type="EMBL" id="TDP57361.1"/>
    </source>
</evidence>
<proteinExistence type="predicted"/>
<protein>
    <submittedName>
        <fullName evidence="4">FecR family protein</fullName>
    </submittedName>
</protein>
<dbReference type="Proteomes" id="UP000295260">
    <property type="component" value="Unassembled WGS sequence"/>
</dbReference>
<evidence type="ECO:0000259" key="2">
    <source>
        <dbReference type="Pfam" id="PF04773"/>
    </source>
</evidence>
<keyword evidence="1" id="KW-0472">Membrane</keyword>
<feature type="transmembrane region" description="Helical" evidence="1">
    <location>
        <begin position="73"/>
        <end position="91"/>
    </location>
</feature>
<dbReference type="EMBL" id="SNXR01000019">
    <property type="protein sequence ID" value="TDP57361.1"/>
    <property type="molecule type" value="Genomic_DNA"/>
</dbReference>
<evidence type="ECO:0000259" key="3">
    <source>
        <dbReference type="Pfam" id="PF16344"/>
    </source>
</evidence>
<dbReference type="InterPro" id="IPR032508">
    <property type="entry name" value="FecR_C"/>
</dbReference>
<feature type="domain" description="Protein FecR C-terminal" evidence="3">
    <location>
        <begin position="230"/>
        <end position="296"/>
    </location>
</feature>
<evidence type="ECO:0000313" key="5">
    <source>
        <dbReference type="Proteomes" id="UP000295260"/>
    </source>
</evidence>
<name>A0A4R6Q547_9FLAO</name>
<evidence type="ECO:0000256" key="1">
    <source>
        <dbReference type="SAM" id="Phobius"/>
    </source>
</evidence>
<dbReference type="GO" id="GO:0016989">
    <property type="term" value="F:sigma factor antagonist activity"/>
    <property type="evidence" value="ECO:0007669"/>
    <property type="project" value="TreeGrafter"/>
</dbReference>
<dbReference type="RefSeq" id="WP_133534062.1">
    <property type="nucleotide sequence ID" value="NZ_SNXR01000019.1"/>
</dbReference>
<dbReference type="Pfam" id="PF04773">
    <property type="entry name" value="FecR"/>
    <property type="match status" value="1"/>
</dbReference>
<keyword evidence="1" id="KW-0812">Transmembrane</keyword>